<dbReference type="PANTHER" id="PTHR11675:SF43">
    <property type="entry name" value="POLYPEPTIDE N-ACETYLGALACTOSAMINYLTRANSFERASE 1"/>
    <property type="match status" value="1"/>
</dbReference>
<evidence type="ECO:0000256" key="2">
    <source>
        <dbReference type="RuleBase" id="RU361242"/>
    </source>
</evidence>
<dbReference type="GO" id="GO:0006493">
    <property type="term" value="P:protein O-linked glycosylation"/>
    <property type="evidence" value="ECO:0007669"/>
    <property type="project" value="TreeGrafter"/>
</dbReference>
<reference evidence="6" key="1">
    <citation type="submission" date="2025-08" db="UniProtKB">
        <authorList>
            <consortium name="RefSeq"/>
        </authorList>
    </citation>
    <scope>IDENTIFICATION</scope>
    <source>
        <tissue evidence="6">Sperm</tissue>
    </source>
</reference>
<comment type="cofactor">
    <cofactor evidence="2">
        <name>Mn(2+)</name>
        <dbReference type="ChEBI" id="CHEBI:29035"/>
    </cofactor>
</comment>
<dbReference type="GeneID" id="116956391"/>
<dbReference type="InterPro" id="IPR035992">
    <property type="entry name" value="Ricin_B-like_lectins"/>
</dbReference>
<feature type="domain" description="Glycosyltransferase 2-like" evidence="4">
    <location>
        <begin position="225"/>
        <end position="379"/>
    </location>
</feature>
<keyword evidence="5" id="KW-1185">Reference proteome</keyword>
<proteinExistence type="inferred from homology"/>
<evidence type="ECO:0000259" key="4">
    <source>
        <dbReference type="Pfam" id="PF00535"/>
    </source>
</evidence>
<dbReference type="InterPro" id="IPR001173">
    <property type="entry name" value="Glyco_trans_2-like"/>
</dbReference>
<comment type="pathway">
    <text evidence="2">Protein modification; protein glycosylation.</text>
</comment>
<evidence type="ECO:0000313" key="6">
    <source>
        <dbReference type="RefSeq" id="XP_032833869.1"/>
    </source>
</evidence>
<sequence length="673" mass="76036">MSTPVVASLRIRVNHRNAFLRLAYAKRKVDAQSSVKILKRKIASSLIYFPMAMARRSSLLCVALLVSCLVNLFWLQRNSNDTSDSSSRSIRGEAPGSMFSIRRRLESEPYTEQLNDIERMVVKILQEMKSARNEPQAAAGQGGRDVEEEEECEGNEVVARPELPLFKEWGGQLPPRERRKACARFLTYGYNAYLSDRLPLDRDVPDNRPPGCSAKQYPSELPGLSVILIFYNEAVSILLRAVTSAVRNTPRHLLNEVILVDDCSDFADLKESFDVQIEELDDKYPEVSIRLVRHASHRGPSASRVTGIRAAKGPVVAIMDAHVEFPVGWAEPILARIQEDRRVVISTVFDNTHYDTFVVNRYESQAQTFTWQLWCTYKEPPLDWITNNDPTAPIRSPIVMGCIAASKSYLEEIGFLDEGMQVYGGENVELGLRVWQCGGRVEVLPCSRLAHIERYFKPYAPDLSIHMRRNALRVAEIWMDDYKRNVYLAWNVPMNGSGIDIGDISERMALRKRLNCKSFAWYLENVLPSLPRHDDIVQYGVVVNEKRKELCLDRGNPALNTPILYSCYGYQPQLAVRTSSGLVMVGFNVEQASAGAVCLGTTEDGERPALVECSMAMELGRFLSFQDEQLKTHDGAKCMELSEDLEEHPGSVLLVLRPCSGQRWSLAFFHKTT</sequence>
<dbReference type="EC" id="2.4.1.-" evidence="2"/>
<dbReference type="FunFam" id="3.90.550.10:FF:000192">
    <property type="entry name" value="Polypeptide N-acetylgalactosaminyltransferase 9"/>
    <property type="match status" value="1"/>
</dbReference>
<evidence type="ECO:0000313" key="5">
    <source>
        <dbReference type="Proteomes" id="UP001318040"/>
    </source>
</evidence>
<keyword evidence="2" id="KW-0464">Manganese</keyword>
<evidence type="ECO:0000256" key="1">
    <source>
        <dbReference type="ARBA" id="ARBA00023157"/>
    </source>
</evidence>
<dbReference type="GO" id="GO:0000139">
    <property type="term" value="C:Golgi membrane"/>
    <property type="evidence" value="ECO:0007669"/>
    <property type="project" value="UniProtKB-SubCell"/>
</dbReference>
<dbReference type="InterPro" id="IPR029044">
    <property type="entry name" value="Nucleotide-diphossugar_trans"/>
</dbReference>
<keyword evidence="2" id="KW-0808">Transferase</keyword>
<protein>
    <recommendedName>
        <fullName evidence="2">Polypeptide N-acetylgalactosaminyltransferase</fullName>
        <ecNumber evidence="2">2.4.1.-</ecNumber>
    </recommendedName>
    <alternativeName>
        <fullName evidence="2">Protein-UDP acetylgalactosaminyltransferase</fullName>
    </alternativeName>
</protein>
<name>A0AAJ7XGH6_PETMA</name>
<dbReference type="RefSeq" id="XP_032833869.1">
    <property type="nucleotide sequence ID" value="XM_032977978.1"/>
</dbReference>
<organism evidence="5 6">
    <name type="scientific">Petromyzon marinus</name>
    <name type="common">Sea lamprey</name>
    <dbReference type="NCBI Taxonomy" id="7757"/>
    <lineage>
        <taxon>Eukaryota</taxon>
        <taxon>Metazoa</taxon>
        <taxon>Chordata</taxon>
        <taxon>Craniata</taxon>
        <taxon>Vertebrata</taxon>
        <taxon>Cyclostomata</taxon>
        <taxon>Hyperoartia</taxon>
        <taxon>Petromyzontiformes</taxon>
        <taxon>Petromyzontidae</taxon>
        <taxon>Petromyzon</taxon>
    </lineage>
</organism>
<keyword evidence="2" id="KW-0430">Lectin</keyword>
<keyword evidence="2" id="KW-0333">Golgi apparatus</keyword>
<dbReference type="SUPFAM" id="SSF53448">
    <property type="entry name" value="Nucleotide-diphospho-sugar transferases"/>
    <property type="match status" value="1"/>
</dbReference>
<gene>
    <name evidence="6" type="primary">LOC116956391</name>
</gene>
<dbReference type="GO" id="GO:0004653">
    <property type="term" value="F:polypeptide N-acetylgalactosaminyltransferase activity"/>
    <property type="evidence" value="ECO:0007669"/>
    <property type="project" value="TreeGrafter"/>
</dbReference>
<dbReference type="PANTHER" id="PTHR11675">
    <property type="entry name" value="N-ACETYLGALACTOSAMINYLTRANSFERASE"/>
    <property type="match status" value="1"/>
</dbReference>
<dbReference type="SUPFAM" id="SSF50370">
    <property type="entry name" value="Ricin B-like lectins"/>
    <property type="match status" value="1"/>
</dbReference>
<dbReference type="GO" id="GO:0030246">
    <property type="term" value="F:carbohydrate binding"/>
    <property type="evidence" value="ECO:0007669"/>
    <property type="project" value="UniProtKB-KW"/>
</dbReference>
<dbReference type="Proteomes" id="UP001318040">
    <property type="component" value="Chromosome 65"/>
</dbReference>
<dbReference type="Gene3D" id="3.90.550.10">
    <property type="entry name" value="Spore Coat Polysaccharide Biosynthesis Protein SpsA, Chain A"/>
    <property type="match status" value="1"/>
</dbReference>
<keyword evidence="2" id="KW-0328">Glycosyltransferase</keyword>
<feature type="region of interest" description="Disordered" evidence="3">
    <location>
        <begin position="132"/>
        <end position="151"/>
    </location>
</feature>
<dbReference type="Pfam" id="PF00535">
    <property type="entry name" value="Glycos_transf_2"/>
    <property type="match status" value="1"/>
</dbReference>
<keyword evidence="1 2" id="KW-1015">Disulfide bond</keyword>
<comment type="similarity">
    <text evidence="2">Belongs to the glycosyltransferase 2 family. GalNAc-T subfamily.</text>
</comment>
<evidence type="ECO:0000256" key="3">
    <source>
        <dbReference type="SAM" id="MobiDB-lite"/>
    </source>
</evidence>
<dbReference type="AlphaFoldDB" id="A0AAJ7XGH6"/>
<comment type="subcellular location">
    <subcellularLocation>
        <location evidence="2">Golgi apparatus membrane</location>
        <topology evidence="2">Single-pass type II membrane protein</topology>
    </subcellularLocation>
</comment>
<dbReference type="KEGG" id="pmrn:116956391"/>
<accession>A0AAJ7XGH6</accession>